<dbReference type="PROSITE" id="PS52018">
    <property type="entry name" value="DART"/>
    <property type="match status" value="1"/>
</dbReference>
<protein>
    <recommendedName>
        <fullName evidence="6">DarT domain-containing protein</fullName>
    </recommendedName>
</protein>
<reference evidence="7" key="1">
    <citation type="journal article" date="2015" name="Nature">
        <title>Complex archaea that bridge the gap between prokaryotes and eukaryotes.</title>
        <authorList>
            <person name="Spang A."/>
            <person name="Saw J.H."/>
            <person name="Jorgensen S.L."/>
            <person name="Zaremba-Niedzwiedzka K."/>
            <person name="Martijn J."/>
            <person name="Lind A.E."/>
            <person name="van Eijk R."/>
            <person name="Schleper C."/>
            <person name="Guy L."/>
            <person name="Ettema T.J."/>
        </authorList>
    </citation>
    <scope>NUCLEOTIDE SEQUENCE</scope>
</reference>
<keyword evidence="1" id="KW-1277">Toxin-antitoxin system</keyword>
<sequence length="314" mass="37630">MSYGKWKRKIKKQELLKFKRIREEKKKKLLSFYSKVRKCRGENKLNFDIDDLIKVFSNKGIFNFNYLIHLDSLKSIFTFGILSRKRVNRVGFTTRDISKDIYQQYRQIAFSKFFPDENIYDYVPMYISSHTPMIHPIISPAKKYYAVLKIDIFLLYNLENKLINKVKISNTSINRRNIDSSFRIATLVDILSELDDFLEWDLFNDNTHFLDYKKGQYKSAEILVPKSIAPHYILEVCPKCTELDLKNKYAFSEKIFSKINYENNDFDFINEEYPEIDVTTDETDFDFESFNGYNEEFGEEDELDEWDNKFNNFK</sequence>
<dbReference type="GO" id="GO:0003677">
    <property type="term" value="F:DNA binding"/>
    <property type="evidence" value="ECO:0007669"/>
    <property type="project" value="UniProtKB-KW"/>
</dbReference>
<keyword evidence="2" id="KW-0328">Glycosyltransferase</keyword>
<gene>
    <name evidence="7" type="ORF">LCGC14_0525680</name>
</gene>
<evidence type="ECO:0000313" key="7">
    <source>
        <dbReference type="EMBL" id="KKN61060.1"/>
    </source>
</evidence>
<evidence type="ECO:0000259" key="6">
    <source>
        <dbReference type="PROSITE" id="PS52018"/>
    </source>
</evidence>
<keyword evidence="5" id="KW-0238">DNA-binding</keyword>
<evidence type="ECO:0000256" key="1">
    <source>
        <dbReference type="ARBA" id="ARBA00022649"/>
    </source>
</evidence>
<evidence type="ECO:0000256" key="2">
    <source>
        <dbReference type="ARBA" id="ARBA00022676"/>
    </source>
</evidence>
<dbReference type="InterPro" id="IPR029494">
    <property type="entry name" value="DarT"/>
</dbReference>
<dbReference type="AlphaFoldDB" id="A0A0F9RX94"/>
<dbReference type="GO" id="GO:0016779">
    <property type="term" value="F:nucleotidyltransferase activity"/>
    <property type="evidence" value="ECO:0007669"/>
    <property type="project" value="UniProtKB-KW"/>
</dbReference>
<feature type="domain" description="DarT" evidence="6">
    <location>
        <begin position="62"/>
        <end position="269"/>
    </location>
</feature>
<dbReference type="GO" id="GO:0016757">
    <property type="term" value="F:glycosyltransferase activity"/>
    <property type="evidence" value="ECO:0007669"/>
    <property type="project" value="UniProtKB-KW"/>
</dbReference>
<evidence type="ECO:0000256" key="4">
    <source>
        <dbReference type="ARBA" id="ARBA00022695"/>
    </source>
</evidence>
<evidence type="ECO:0000256" key="3">
    <source>
        <dbReference type="ARBA" id="ARBA00022679"/>
    </source>
</evidence>
<evidence type="ECO:0000256" key="5">
    <source>
        <dbReference type="ARBA" id="ARBA00023125"/>
    </source>
</evidence>
<comment type="caution">
    <text evidence="7">The sequence shown here is derived from an EMBL/GenBank/DDBJ whole genome shotgun (WGS) entry which is preliminary data.</text>
</comment>
<dbReference type="EMBL" id="LAZR01000673">
    <property type="protein sequence ID" value="KKN61060.1"/>
    <property type="molecule type" value="Genomic_DNA"/>
</dbReference>
<accession>A0A0F9RX94</accession>
<organism evidence="7">
    <name type="scientific">marine sediment metagenome</name>
    <dbReference type="NCBI Taxonomy" id="412755"/>
    <lineage>
        <taxon>unclassified sequences</taxon>
        <taxon>metagenomes</taxon>
        <taxon>ecological metagenomes</taxon>
    </lineage>
</organism>
<keyword evidence="3" id="KW-0808">Transferase</keyword>
<keyword evidence="4" id="KW-0548">Nucleotidyltransferase</keyword>
<name>A0A0F9RX94_9ZZZZ</name>
<dbReference type="Pfam" id="PF14487">
    <property type="entry name" value="DarT"/>
    <property type="match status" value="1"/>
</dbReference>
<proteinExistence type="predicted"/>